<evidence type="ECO:0000256" key="1">
    <source>
        <dbReference type="SAM" id="SignalP"/>
    </source>
</evidence>
<comment type="caution">
    <text evidence="2">The sequence shown here is derived from an EMBL/GenBank/DDBJ whole genome shotgun (WGS) entry which is preliminary data.</text>
</comment>
<dbReference type="AlphaFoldDB" id="A0A7W2ITE7"/>
<gene>
    <name evidence="2" type="ORF">H2O73_06485</name>
</gene>
<name>A0A7W2ITE7_9VIBR</name>
<accession>A0A7W2ITE7</accession>
<evidence type="ECO:0008006" key="4">
    <source>
        <dbReference type="Google" id="ProtNLM"/>
    </source>
</evidence>
<dbReference type="Proteomes" id="UP000571701">
    <property type="component" value="Unassembled WGS sequence"/>
</dbReference>
<evidence type="ECO:0000313" key="3">
    <source>
        <dbReference type="Proteomes" id="UP000571701"/>
    </source>
</evidence>
<organism evidence="2 3">
    <name type="scientific">Vibrio marinisediminis</name>
    <dbReference type="NCBI Taxonomy" id="2758441"/>
    <lineage>
        <taxon>Bacteria</taxon>
        <taxon>Pseudomonadati</taxon>
        <taxon>Pseudomonadota</taxon>
        <taxon>Gammaproteobacteria</taxon>
        <taxon>Vibrionales</taxon>
        <taxon>Vibrionaceae</taxon>
        <taxon>Vibrio</taxon>
    </lineage>
</organism>
<dbReference type="RefSeq" id="WP_182107753.1">
    <property type="nucleotide sequence ID" value="NZ_JACFYF010000002.1"/>
</dbReference>
<keyword evidence="1" id="KW-0732">Signal</keyword>
<dbReference type="Pfam" id="PF22000">
    <property type="entry name" value="DUF6929"/>
    <property type="match status" value="1"/>
</dbReference>
<keyword evidence="3" id="KW-1185">Reference proteome</keyword>
<reference evidence="2 3" key="1">
    <citation type="submission" date="2020-07" db="EMBL/GenBank/DDBJ databases">
        <title>Vibrio marinisediminis sp. nov., isolated from marine sediment.</title>
        <authorList>
            <person name="Ji X."/>
        </authorList>
    </citation>
    <scope>NUCLEOTIDE SEQUENCE [LARGE SCALE GENOMIC DNA]</scope>
    <source>
        <strain evidence="2 3">404</strain>
    </source>
</reference>
<feature type="chain" id="PRO_5031496007" description="DUF3616 domain-containing protein" evidence="1">
    <location>
        <begin position="20"/>
        <end position="324"/>
    </location>
</feature>
<protein>
    <recommendedName>
        <fullName evidence="4">DUF3616 domain-containing protein</fullName>
    </recommendedName>
</protein>
<feature type="signal peptide" evidence="1">
    <location>
        <begin position="1"/>
        <end position="19"/>
    </location>
</feature>
<dbReference type="EMBL" id="JACFYF010000002">
    <property type="protein sequence ID" value="MBA5761992.1"/>
    <property type="molecule type" value="Genomic_DNA"/>
</dbReference>
<proteinExistence type="predicted"/>
<dbReference type="InterPro" id="IPR053851">
    <property type="entry name" value="DUF6929"/>
</dbReference>
<evidence type="ECO:0000313" key="2">
    <source>
        <dbReference type="EMBL" id="MBA5761992.1"/>
    </source>
</evidence>
<sequence length="324" mass="35296">MKKTFLTLCFSALFSSGLAAQGLTLELSNKTTNNNLPSASGVVVSQEKIYAVGDDSPWLYQLSPEFTIVEKELIKEYPVGDNGRILKKVKPDFEALDIISVSEKPSFVMLGSGSKLDVREWAFIISHDGELKIERSLKPLYKTLRQAAGYTADQEINVEGLATSKDSAFIINRGNGGSNVIFELDLEDFQDYLAGESELIEDVKAYHVALPIVKGFEAGLSGAAYWVETDSLVLTASIEATGDAYNDGEILGSYVGLVALDDLSQNRTLDLSDNLVPLMEGNQRLITKIESVAFTSQSLDKIEGLLASDNDDGSSEFFNFSLSK</sequence>